<feature type="transmembrane region" description="Helical" evidence="2">
    <location>
        <begin position="200"/>
        <end position="220"/>
    </location>
</feature>
<evidence type="ECO:0000313" key="4">
    <source>
        <dbReference type="EMBL" id="QSG06605.1"/>
    </source>
</evidence>
<gene>
    <name evidence="4" type="ORF">HSR121_2276</name>
</gene>
<protein>
    <submittedName>
        <fullName evidence="4">Putative membrane protein</fullName>
    </submittedName>
</protein>
<keyword evidence="2" id="KW-1133">Transmembrane helix</keyword>
<feature type="transmembrane region" description="Helical" evidence="2">
    <location>
        <begin position="172"/>
        <end position="194"/>
    </location>
</feature>
<dbReference type="AlphaFoldDB" id="A0A897N6C8"/>
<dbReference type="Proteomes" id="UP000663525">
    <property type="component" value="Chromosome"/>
</dbReference>
<dbReference type="RefSeq" id="WP_229113125.1">
    <property type="nucleotide sequence ID" value="NZ_CP064787.1"/>
</dbReference>
<feature type="compositionally biased region" description="Basic and acidic residues" evidence="1">
    <location>
        <begin position="29"/>
        <end position="45"/>
    </location>
</feature>
<feature type="domain" description="DUF7319" evidence="3">
    <location>
        <begin position="58"/>
        <end position="254"/>
    </location>
</feature>
<keyword evidence="2" id="KW-0472">Membrane</keyword>
<evidence type="ECO:0000313" key="5">
    <source>
        <dbReference type="Proteomes" id="UP000663525"/>
    </source>
</evidence>
<dbReference type="InterPro" id="IPR055743">
    <property type="entry name" value="DUF7319"/>
</dbReference>
<evidence type="ECO:0000256" key="2">
    <source>
        <dbReference type="SAM" id="Phobius"/>
    </source>
</evidence>
<dbReference type="EMBL" id="CP064787">
    <property type="protein sequence ID" value="QSG06605.1"/>
    <property type="molecule type" value="Genomic_DNA"/>
</dbReference>
<name>A0A897N6C8_9EURY</name>
<feature type="compositionally biased region" description="Acidic residues" evidence="1">
    <location>
        <begin position="10"/>
        <end position="24"/>
    </location>
</feature>
<dbReference type="GeneID" id="68855839"/>
<proteinExistence type="predicted"/>
<dbReference type="Pfam" id="PF24003">
    <property type="entry name" value="DUF7319"/>
    <property type="match status" value="1"/>
</dbReference>
<evidence type="ECO:0000259" key="3">
    <source>
        <dbReference type="Pfam" id="PF24003"/>
    </source>
</evidence>
<feature type="region of interest" description="Disordered" evidence="1">
    <location>
        <begin position="251"/>
        <end position="279"/>
    </location>
</feature>
<organism evidence="4 5">
    <name type="scientific">Halapricum desulfuricans</name>
    <dbReference type="NCBI Taxonomy" id="2841257"/>
    <lineage>
        <taxon>Archaea</taxon>
        <taxon>Methanobacteriati</taxon>
        <taxon>Methanobacteriota</taxon>
        <taxon>Stenosarchaea group</taxon>
        <taxon>Halobacteria</taxon>
        <taxon>Halobacteriales</taxon>
        <taxon>Haloarculaceae</taxon>
        <taxon>Halapricum</taxon>
    </lineage>
</organism>
<accession>A0A897N6C8</accession>
<keyword evidence="2" id="KW-0812">Transmembrane</keyword>
<evidence type="ECO:0000256" key="1">
    <source>
        <dbReference type="SAM" id="MobiDB-lite"/>
    </source>
</evidence>
<reference evidence="4" key="1">
    <citation type="submission" date="2020-11" db="EMBL/GenBank/DDBJ databases">
        <title>Carbohydrate-dependent, anaerobic sulfur respiration: A novel catabolism in halophilic archaea.</title>
        <authorList>
            <person name="Sorokin D.Y."/>
            <person name="Messina E."/>
            <person name="Smedile F."/>
            <person name="La Cono V."/>
            <person name="Hallsworth J.E."/>
            <person name="Yakimov M.M."/>
        </authorList>
    </citation>
    <scope>NUCLEOTIDE SEQUENCE</scope>
    <source>
        <strain evidence="4">HSR12-1</strain>
    </source>
</reference>
<feature type="region of interest" description="Disordered" evidence="1">
    <location>
        <begin position="1"/>
        <end position="45"/>
    </location>
</feature>
<sequence length="279" mass="30417">MDASGSTTPDESETASDEAVDDAGESSIDGDRSTEQLRERVEQKYDFEDFGPRDMAEMTAEEWEAAFDADSWITGDELLDRVEADLKQRVLDRDVFARIERGDEYLLAYSEAGFALVYPDGSVEGEGTVLRDVKPVIALCSMDDYEVPDAPDGEVLPEPQDVPEGGSELGNLMVQVIAVVQLLAGVVLFGAGIVLGLEPIPLVAGVGFFVVGVGLLFVVANARLSDRFRSEEFRDRLRAVNVGGERPDFLPVDEDGNLMTDRLDGDSESVLPPRPDHEE</sequence>